<keyword evidence="5" id="KW-0472">Membrane</keyword>
<evidence type="ECO:0000256" key="4">
    <source>
        <dbReference type="ARBA" id="ARBA00022779"/>
    </source>
</evidence>
<comment type="subcellular location">
    <subcellularLocation>
        <location evidence="1">Cell membrane</location>
        <topology evidence="1">Peripheral membrane protein</topology>
    </subcellularLocation>
</comment>
<evidence type="ECO:0000256" key="1">
    <source>
        <dbReference type="ARBA" id="ARBA00004202"/>
    </source>
</evidence>
<name>A0ABT6CKD8_9SPHN</name>
<reference evidence="8 9" key="1">
    <citation type="submission" date="2023-03" db="EMBL/GenBank/DDBJ databases">
        <title>Novosphingobium cyanobacteriorum sp. nov., isolated from a eutrophic reservoir during the Microcystis bloom period.</title>
        <authorList>
            <person name="Kang M."/>
            <person name="Le V."/>
            <person name="Ko S.-R."/>
            <person name="Lee S.-A."/>
            <person name="Ahn C.-Y."/>
        </authorList>
    </citation>
    <scope>NUCLEOTIDE SEQUENCE [LARGE SCALE GENOMIC DNA]</scope>
    <source>
        <strain evidence="8 9">HBC54</strain>
    </source>
</reference>
<keyword evidence="8" id="KW-0282">Flagellum</keyword>
<dbReference type="InterPro" id="IPR036429">
    <property type="entry name" value="SpoA-like_sf"/>
</dbReference>
<dbReference type="SUPFAM" id="SSF101801">
    <property type="entry name" value="Surface presentation of antigens (SPOA)"/>
    <property type="match status" value="1"/>
</dbReference>
<dbReference type="Pfam" id="PF01052">
    <property type="entry name" value="FliMN_C"/>
    <property type="match status" value="1"/>
</dbReference>
<keyword evidence="8" id="KW-0966">Cell projection</keyword>
<keyword evidence="9" id="KW-1185">Reference proteome</keyword>
<organism evidence="8 9">
    <name type="scientific">Novosphingobium cyanobacteriorum</name>
    <dbReference type="NCBI Taxonomy" id="3024215"/>
    <lineage>
        <taxon>Bacteria</taxon>
        <taxon>Pseudomonadati</taxon>
        <taxon>Pseudomonadota</taxon>
        <taxon>Alphaproteobacteria</taxon>
        <taxon>Sphingomonadales</taxon>
        <taxon>Sphingomonadaceae</taxon>
        <taxon>Novosphingobium</taxon>
    </lineage>
</organism>
<dbReference type="RefSeq" id="WP_277278810.1">
    <property type="nucleotide sequence ID" value="NZ_JAROCY010000012.1"/>
</dbReference>
<evidence type="ECO:0000313" key="9">
    <source>
        <dbReference type="Proteomes" id="UP001222770"/>
    </source>
</evidence>
<comment type="function">
    <text evidence="6">FliM is one of three proteins (FliG, FliN, FliM) that forms the rotor-mounted switch complex (C ring), located at the base of the basal body. This complex interacts with the CheY and CheZ chemotaxis proteins, in addition to contacting components of the motor that determine the direction of flagellar rotation.</text>
</comment>
<gene>
    <name evidence="8" type="ORF">POM99_13825</name>
</gene>
<dbReference type="InterPro" id="IPR028976">
    <property type="entry name" value="CheC-like_sf"/>
</dbReference>
<dbReference type="Gene3D" id="3.40.1550.10">
    <property type="entry name" value="CheC-like"/>
    <property type="match status" value="1"/>
</dbReference>
<keyword evidence="4" id="KW-0283">Flagellar rotation</keyword>
<proteinExistence type="predicted"/>
<evidence type="ECO:0000313" key="8">
    <source>
        <dbReference type="EMBL" id="MDF8334287.1"/>
    </source>
</evidence>
<dbReference type="InterPro" id="IPR001543">
    <property type="entry name" value="FliN-like_C"/>
</dbReference>
<keyword evidence="8" id="KW-0969">Cilium</keyword>
<evidence type="ECO:0000259" key="7">
    <source>
        <dbReference type="Pfam" id="PF01052"/>
    </source>
</evidence>
<dbReference type="Proteomes" id="UP001222770">
    <property type="component" value="Unassembled WGS sequence"/>
</dbReference>
<protein>
    <submittedName>
        <fullName evidence="8">FliM/FliN family flagellar motor switch protein</fullName>
    </submittedName>
</protein>
<dbReference type="EMBL" id="JAROCY010000012">
    <property type="protein sequence ID" value="MDF8334287.1"/>
    <property type="molecule type" value="Genomic_DNA"/>
</dbReference>
<sequence length="294" mass="31077">MKPERQMIAQRPLAQHCPQLLRPAPAAAELSPALAGAAERLSRSLRAALAPLLGGEPPMVECRTDSDIGIEEFGNAQGLNAWSVYSVDLGMDKLLSCIDAEAILRLVDRAFGGPGEPPRPLPRELPLSADLMVQRLEAVLAVRVGEALGGRPAVRPLRRDSTLAQVQPYAPGTRLCVVTMEISEGSRAPWTMRMALPSAALPTLTGLTPQSSTPARAAKADPLAQPFADLPLQVSALLVDVPLPLSVISTLQVGQVLNLPIARNVPLRAGTRTLAHGAIGAVDDRVALQLTQLS</sequence>
<keyword evidence="3" id="KW-0145">Chemotaxis</keyword>
<evidence type="ECO:0000256" key="6">
    <source>
        <dbReference type="ARBA" id="ARBA00025044"/>
    </source>
</evidence>
<dbReference type="Gene3D" id="2.30.330.10">
    <property type="entry name" value="SpoA-like"/>
    <property type="match status" value="1"/>
</dbReference>
<keyword evidence="2" id="KW-1003">Cell membrane</keyword>
<accession>A0ABT6CKD8</accession>
<comment type="caution">
    <text evidence="8">The sequence shown here is derived from an EMBL/GenBank/DDBJ whole genome shotgun (WGS) entry which is preliminary data.</text>
</comment>
<evidence type="ECO:0000256" key="2">
    <source>
        <dbReference type="ARBA" id="ARBA00022475"/>
    </source>
</evidence>
<evidence type="ECO:0000256" key="5">
    <source>
        <dbReference type="ARBA" id="ARBA00023136"/>
    </source>
</evidence>
<feature type="domain" description="Flagellar motor switch protein FliN-like C-terminal" evidence="7">
    <location>
        <begin position="228"/>
        <end position="293"/>
    </location>
</feature>
<evidence type="ECO:0000256" key="3">
    <source>
        <dbReference type="ARBA" id="ARBA00022500"/>
    </source>
</evidence>